<dbReference type="RefSeq" id="XP_034518705.1">
    <property type="nucleotide sequence ID" value="XM_034662814.1"/>
</dbReference>
<reference evidence="4" key="3">
    <citation type="submission" date="2025-09" db="UniProtKB">
        <authorList>
            <consortium name="Ensembl"/>
        </authorList>
    </citation>
    <scope>IDENTIFICATION</scope>
</reference>
<protein>
    <submittedName>
        <fullName evidence="4">Shieldin complex subunit 2</fullName>
    </submittedName>
</protein>
<dbReference type="InParanoid" id="G1LU03"/>
<dbReference type="GeneID" id="100476797"/>
<dbReference type="eggNOG" id="ENOG502QW94">
    <property type="taxonomic scope" value="Eukaryota"/>
</dbReference>
<dbReference type="GO" id="GO:0010569">
    <property type="term" value="P:regulation of double-strand break repair via homologous recombination"/>
    <property type="evidence" value="ECO:0007669"/>
    <property type="project" value="TreeGrafter"/>
</dbReference>
<dbReference type="RefSeq" id="XP_034518700.1">
    <property type="nucleotide sequence ID" value="XM_034662809.1"/>
</dbReference>
<dbReference type="STRING" id="9646.ENSAMEP00000010551"/>
<dbReference type="InterPro" id="IPR031589">
    <property type="entry name" value="SHLD2_C"/>
</dbReference>
<dbReference type="CTD" id="54537"/>
<dbReference type="RefSeq" id="XP_034518701.1">
    <property type="nucleotide sequence ID" value="XM_034662810.1"/>
</dbReference>
<dbReference type="RefSeq" id="XP_034518703.1">
    <property type="nucleotide sequence ID" value="XM_034662812.1"/>
</dbReference>
<dbReference type="RefSeq" id="XP_034518704.1">
    <property type="nucleotide sequence ID" value="XM_034662813.1"/>
</dbReference>
<feature type="domain" description="Shieldin complex subunit 2 second OB fold" evidence="3">
    <location>
        <begin position="594"/>
        <end position="674"/>
    </location>
</feature>
<gene>
    <name evidence="4" type="primary">SHLD2</name>
</gene>
<dbReference type="InterPro" id="IPR053944">
    <property type="entry name" value="SHLD2_OB2"/>
</dbReference>
<dbReference type="GO" id="GO:0035861">
    <property type="term" value="C:site of double-strand break"/>
    <property type="evidence" value="ECO:0007669"/>
    <property type="project" value="TreeGrafter"/>
</dbReference>
<dbReference type="RefSeq" id="XP_034518698.1">
    <property type="nucleotide sequence ID" value="XM_034662807.1"/>
</dbReference>
<dbReference type="Proteomes" id="UP000008912">
    <property type="component" value="Unassembled WGS sequence"/>
</dbReference>
<dbReference type="Pfam" id="PF21669">
    <property type="entry name" value="SHLD2_OB1"/>
    <property type="match status" value="1"/>
</dbReference>
<dbReference type="OrthoDB" id="5963585at2759"/>
<reference evidence="4 5" key="1">
    <citation type="journal article" date="2010" name="Nature">
        <title>The sequence and de novo assembly of the giant panda genome.</title>
        <authorList>
            <person name="Li R."/>
            <person name="Fan W."/>
            <person name="Tian G."/>
            <person name="Zhu H."/>
            <person name="He L."/>
            <person name="Cai J."/>
            <person name="Huang Q."/>
            <person name="Cai Q."/>
            <person name="Li B."/>
            <person name="Bai Y."/>
            <person name="Zhang Z."/>
            <person name="Zhang Y."/>
            <person name="Wang W."/>
            <person name="Li J."/>
            <person name="Wei F."/>
            <person name="Li H."/>
            <person name="Jian M."/>
            <person name="Li J."/>
            <person name="Zhang Z."/>
            <person name="Nielsen R."/>
            <person name="Li D."/>
            <person name="Gu W."/>
            <person name="Yang Z."/>
            <person name="Xuan Z."/>
            <person name="Ryder O.A."/>
            <person name="Leung F.C."/>
            <person name="Zhou Y."/>
            <person name="Cao J."/>
            <person name="Sun X."/>
            <person name="Fu Y."/>
            <person name="Fang X."/>
            <person name="Guo X."/>
            <person name="Wang B."/>
            <person name="Hou R."/>
            <person name="Shen F."/>
            <person name="Mu B."/>
            <person name="Ni P."/>
            <person name="Lin R."/>
            <person name="Qian W."/>
            <person name="Wang G."/>
            <person name="Yu C."/>
            <person name="Nie W."/>
            <person name="Wang J."/>
            <person name="Wu Z."/>
            <person name="Liang H."/>
            <person name="Min J."/>
            <person name="Wu Q."/>
            <person name="Cheng S."/>
            <person name="Ruan J."/>
            <person name="Wang M."/>
            <person name="Shi Z."/>
            <person name="Wen M."/>
            <person name="Liu B."/>
            <person name="Ren X."/>
            <person name="Zheng H."/>
            <person name="Dong D."/>
            <person name="Cook K."/>
            <person name="Shan G."/>
            <person name="Zhang H."/>
            <person name="Kosiol C."/>
            <person name="Xie X."/>
            <person name="Lu Z."/>
            <person name="Zheng H."/>
            <person name="Li Y."/>
            <person name="Steiner C.C."/>
            <person name="Lam T.T."/>
            <person name="Lin S."/>
            <person name="Zhang Q."/>
            <person name="Li G."/>
            <person name="Tian J."/>
            <person name="Gong T."/>
            <person name="Liu H."/>
            <person name="Zhang D."/>
            <person name="Fang L."/>
            <person name="Ye C."/>
            <person name="Zhang J."/>
            <person name="Hu W."/>
            <person name="Xu A."/>
            <person name="Ren Y."/>
            <person name="Zhang G."/>
            <person name="Bruford M.W."/>
            <person name="Li Q."/>
            <person name="Ma L."/>
            <person name="Guo Y."/>
            <person name="An N."/>
            <person name="Hu Y."/>
            <person name="Zheng Y."/>
            <person name="Shi Y."/>
            <person name="Li Z."/>
            <person name="Liu Q."/>
            <person name="Chen Y."/>
            <person name="Zhao J."/>
            <person name="Qu N."/>
            <person name="Zhao S."/>
            <person name="Tian F."/>
            <person name="Wang X."/>
            <person name="Wang H."/>
            <person name="Xu L."/>
            <person name="Liu X."/>
            <person name="Vinar T."/>
            <person name="Wang Y."/>
            <person name="Lam T.W."/>
            <person name="Yiu S.M."/>
            <person name="Liu S."/>
            <person name="Zhang H."/>
            <person name="Li D."/>
            <person name="Huang Y."/>
            <person name="Wang X."/>
            <person name="Yang G."/>
            <person name="Jiang Z."/>
            <person name="Wang J."/>
            <person name="Qin N."/>
            <person name="Li L."/>
            <person name="Li J."/>
            <person name="Bolund L."/>
            <person name="Kristiansen K."/>
            <person name="Wong G.K."/>
            <person name="Olson M."/>
            <person name="Zhang X."/>
            <person name="Li S."/>
            <person name="Yang H."/>
            <person name="Wang J."/>
            <person name="Wang J."/>
        </authorList>
    </citation>
    <scope>NUCLEOTIDE SEQUENCE [LARGE SCALE GENOMIC DNA]</scope>
</reference>
<proteinExistence type="predicted"/>
<evidence type="ECO:0000259" key="2">
    <source>
        <dbReference type="Pfam" id="PF21669"/>
    </source>
</evidence>
<feature type="domain" description="Shieldin complex subunit 2 C-terminal" evidence="1">
    <location>
        <begin position="732"/>
        <end position="893"/>
    </location>
</feature>
<organism evidence="4 5">
    <name type="scientific">Ailuropoda melanoleuca</name>
    <name type="common">Giant panda</name>
    <dbReference type="NCBI Taxonomy" id="9646"/>
    <lineage>
        <taxon>Eukaryota</taxon>
        <taxon>Metazoa</taxon>
        <taxon>Chordata</taxon>
        <taxon>Craniata</taxon>
        <taxon>Vertebrata</taxon>
        <taxon>Euteleostomi</taxon>
        <taxon>Mammalia</taxon>
        <taxon>Eutheria</taxon>
        <taxon>Laurasiatheria</taxon>
        <taxon>Carnivora</taxon>
        <taxon>Caniformia</taxon>
        <taxon>Ursidae</taxon>
        <taxon>Ailuropoda</taxon>
    </lineage>
</organism>
<dbReference type="KEGG" id="aml:100476797"/>
<dbReference type="Pfam" id="PF22779">
    <property type="entry name" value="OB_SHLD2_2nd"/>
    <property type="match status" value="1"/>
</dbReference>
<dbReference type="GO" id="GO:0005634">
    <property type="term" value="C:nucleus"/>
    <property type="evidence" value="ECO:0007669"/>
    <property type="project" value="TreeGrafter"/>
</dbReference>
<dbReference type="RefSeq" id="XP_034518702.1">
    <property type="nucleotide sequence ID" value="XM_034662811.1"/>
</dbReference>
<evidence type="ECO:0000259" key="3">
    <source>
        <dbReference type="Pfam" id="PF22779"/>
    </source>
</evidence>
<evidence type="ECO:0000259" key="1">
    <source>
        <dbReference type="Pfam" id="PF15793"/>
    </source>
</evidence>
<sequence>MSGRSQVHIFWGAPVGPLNMTVSPEPTSLMSPENPWKKIQLLYNQHSLHLRDEKCMHETLEDYQVLEATSPPDRGNADFITNSVSEPVHVKEDFIRFISETQTVESQESTPLGVRERASSDVQICGFKGQVQRLTEKEKFQKLFSENKQLTDEQHKDQSNTCGQNFQKNFFQLDPKCAATLDLVHSAEQTTTGPGAAEMRCVPTEGHEVQNQGLRFFSSDTDDKPRSEAVRKVADLKISADTEFLSIMTSSQVAFLSQRKSKGQNFIKKGPVNMESEPKASHREIRILEDDSIQHNDDFAGGCESGQNQAHSLELFSPVCPETKSSDPHMKSDKGLEENIGSQALFNFEYKLPPSDVCVESYSSGMLCSQLHTFQKSLVKRSWASEDKLGHSKAPSKVLQPSKKIKLVSDAGDPTAAMDQRNVSTFKGIKKTSLIRNCDSKSRKYNCLVMVLSPCHVKEISIKSGPNSGSKVPLGTILVTDQSGIEKKVSLWRAAAFWALTVFPGDIILLTDVTVYEDHWIGETILQSTFTSQLLNLGSYSSVQSEEYSNIVNDVVLQDLLAYVSSKHSYLRDLPQRQPQKMNSIEFVDLERLQPDVLVHAVLRVVDITILTEALYSYRGQKQRKVMLTVEQVQGQHYVLVLWGPGAAWYPQLQRKKDYIWEFKYLFVQRNDILESLELHTTFWSSCECLFDDDKRAIAFKAKFQKSMPSIVKMSDLATHLEDKRSGVILIKAQILELTIPIPAAQKVALNARSSLSSIFSSLPDIVYTGCAKCGLELETDKNKIYKQCYSCLPFTTKKLYYRPAVMTVADGIYKVCIHVGSKLIEKILLNISPDWLNRVVAPPSEITYGVVAADVLHALLAGGAHCLVKLQSLLVLDENSCPLQQEFALLDFIPAVESLCPGPSSETGRGNHRTFKEDG</sequence>
<feature type="domain" description="Shieldin complex subunit 2 first OB fold" evidence="2">
    <location>
        <begin position="427"/>
        <end position="562"/>
    </location>
</feature>
<dbReference type="AlphaFoldDB" id="G1LU03"/>
<evidence type="ECO:0000313" key="5">
    <source>
        <dbReference type="Proteomes" id="UP000008912"/>
    </source>
</evidence>
<dbReference type="HOGENOM" id="CLU_016120_0_0_1"/>
<dbReference type="GeneTree" id="ENSGT00390000003133"/>
<dbReference type="PANTHER" id="PTHR14495">
    <property type="entry name" value="SHIELDIN COMPLEX SUBUNIT 2"/>
    <property type="match status" value="1"/>
</dbReference>
<reference evidence="4" key="2">
    <citation type="submission" date="2025-08" db="UniProtKB">
        <authorList>
            <consortium name="Ensembl"/>
        </authorList>
    </citation>
    <scope>IDENTIFICATION</scope>
</reference>
<dbReference type="Pfam" id="PF15793">
    <property type="entry name" value="SHLD2_C"/>
    <property type="match status" value="1"/>
</dbReference>
<dbReference type="RefSeq" id="XP_034518699.1">
    <property type="nucleotide sequence ID" value="XM_034662808.1"/>
</dbReference>
<evidence type="ECO:0000313" key="4">
    <source>
        <dbReference type="Ensembl" id="ENSAMEP00000010551.2"/>
    </source>
</evidence>
<keyword evidence="5" id="KW-1185">Reference proteome</keyword>
<accession>G1LU03</accession>
<dbReference type="Ensembl" id="ENSAMET00000011008.2">
    <property type="protein sequence ID" value="ENSAMEP00000010551.2"/>
    <property type="gene ID" value="ENSAMEG00000010047.2"/>
</dbReference>
<dbReference type="InterPro" id="IPR049507">
    <property type="entry name" value="SHLD2_OB1"/>
</dbReference>
<name>G1LU03_AILME</name>
<dbReference type="InterPro" id="IPR029715">
    <property type="entry name" value="FAM35A"/>
</dbReference>
<dbReference type="PANTHER" id="PTHR14495:SF2">
    <property type="entry name" value="SHIELDIN COMPLEX SUBUNIT 2"/>
    <property type="match status" value="1"/>
</dbReference>